<reference evidence="3" key="1">
    <citation type="journal article" date="2019" name="Int. J. Syst. Evol. Microbiol.">
        <title>The Global Catalogue of Microorganisms (GCM) 10K type strain sequencing project: providing services to taxonomists for standard genome sequencing and annotation.</title>
        <authorList>
            <consortium name="The Broad Institute Genomics Platform"/>
            <consortium name="The Broad Institute Genome Sequencing Center for Infectious Disease"/>
            <person name="Wu L."/>
            <person name="Ma J."/>
        </authorList>
    </citation>
    <scope>NUCLEOTIDE SEQUENCE [LARGE SCALE GENOMIC DNA]</scope>
    <source>
        <strain evidence="3">CCUG 55995</strain>
    </source>
</reference>
<feature type="signal peptide" evidence="1">
    <location>
        <begin position="1"/>
        <end position="22"/>
    </location>
</feature>
<dbReference type="RefSeq" id="WP_380060553.1">
    <property type="nucleotide sequence ID" value="NZ_JBHSEI010000001.1"/>
</dbReference>
<organism evidence="2 3">
    <name type="scientific">Deinococcus hohokamensis</name>
    <dbReference type="NCBI Taxonomy" id="309883"/>
    <lineage>
        <taxon>Bacteria</taxon>
        <taxon>Thermotogati</taxon>
        <taxon>Deinococcota</taxon>
        <taxon>Deinococci</taxon>
        <taxon>Deinococcales</taxon>
        <taxon>Deinococcaceae</taxon>
        <taxon>Deinococcus</taxon>
    </lineage>
</organism>
<feature type="chain" id="PRO_5047460775" evidence="1">
    <location>
        <begin position="23"/>
        <end position="475"/>
    </location>
</feature>
<dbReference type="Proteomes" id="UP001595952">
    <property type="component" value="Unassembled WGS sequence"/>
</dbReference>
<name>A0ABV9I8A5_9DEIO</name>
<protein>
    <submittedName>
        <fullName evidence="2">Alpha/beta hydrolase</fullName>
    </submittedName>
</protein>
<dbReference type="Gene3D" id="3.40.50.1820">
    <property type="entry name" value="alpha/beta hydrolase"/>
    <property type="match status" value="1"/>
</dbReference>
<evidence type="ECO:0000313" key="3">
    <source>
        <dbReference type="Proteomes" id="UP001595952"/>
    </source>
</evidence>
<dbReference type="EMBL" id="JBHSEI010000001">
    <property type="protein sequence ID" value="MFC4637535.1"/>
    <property type="molecule type" value="Genomic_DNA"/>
</dbReference>
<keyword evidence="2" id="KW-0378">Hydrolase</keyword>
<sequence length="475" mass="51254">MRALSLFSLTLLGALCGPGVLAQASPDEAALSRVSVTREVRPGVRVPGTPDALNASVTLRYGAPHPRAVLLLMPGYLGGAGSFDRLARQIVALDPSLAVWAVDRRANLLEDQAALARSDRARLETLVRTGLPVRPARELGFLRDWGLDTTLRDWRAAVLEARALTPEVFIGGHSMGAGLAGMYAAYDFDGQAGYRDVRGLVMLDGTPDLLHGREVSAQEYRRGFWSTLGPIAGLDSLNRAPYVDTFYYGPKLASRADAQAQLAQLFPQAPAPPGGLTPLPATNLAAAMMQLEQRYALLPFLTVRTGKATNTLEQSNPLPRLLGAEEDAQTIVGPQSSGRLIGWREDPLAPTDASDFVSRFWTPLTDMVEWYFPQRLTLDVSAASADTRGTPMQALRVWHTAEVTTPVLGIAAEAGVTRESDYRRYGGQLLGRTTVKTLPDAAHLDIVTARGSQVARWVLEWMNGFGPPASGTDHP</sequence>
<comment type="caution">
    <text evidence="2">The sequence shown here is derived from an EMBL/GenBank/DDBJ whole genome shotgun (WGS) entry which is preliminary data.</text>
</comment>
<proteinExistence type="predicted"/>
<dbReference type="InterPro" id="IPR029058">
    <property type="entry name" value="AB_hydrolase_fold"/>
</dbReference>
<gene>
    <name evidence="2" type="ORF">ACFO0D_04175</name>
</gene>
<evidence type="ECO:0000256" key="1">
    <source>
        <dbReference type="SAM" id="SignalP"/>
    </source>
</evidence>
<dbReference type="GO" id="GO:0016787">
    <property type="term" value="F:hydrolase activity"/>
    <property type="evidence" value="ECO:0007669"/>
    <property type="project" value="UniProtKB-KW"/>
</dbReference>
<dbReference type="SUPFAM" id="SSF53474">
    <property type="entry name" value="alpha/beta-Hydrolases"/>
    <property type="match status" value="1"/>
</dbReference>
<keyword evidence="1" id="KW-0732">Signal</keyword>
<keyword evidence="3" id="KW-1185">Reference proteome</keyword>
<evidence type="ECO:0000313" key="2">
    <source>
        <dbReference type="EMBL" id="MFC4637535.1"/>
    </source>
</evidence>
<accession>A0ABV9I8A5</accession>